<dbReference type="Proteomes" id="UP000887577">
    <property type="component" value="Unplaced"/>
</dbReference>
<accession>A0A914XYY9</accession>
<protein>
    <submittedName>
        <fullName evidence="3">Uncharacterized protein</fullName>
    </submittedName>
</protein>
<keyword evidence="2" id="KW-1185">Reference proteome</keyword>
<name>A0A914XYY9_9BILA</name>
<feature type="chain" id="PRO_5037816974" evidence="1">
    <location>
        <begin position="19"/>
        <end position="251"/>
    </location>
</feature>
<evidence type="ECO:0000313" key="3">
    <source>
        <dbReference type="WBParaSite" id="PSU_v2.g13152.t1"/>
    </source>
</evidence>
<organism evidence="2 3">
    <name type="scientific">Panagrolaimus superbus</name>
    <dbReference type="NCBI Taxonomy" id="310955"/>
    <lineage>
        <taxon>Eukaryota</taxon>
        <taxon>Metazoa</taxon>
        <taxon>Ecdysozoa</taxon>
        <taxon>Nematoda</taxon>
        <taxon>Chromadorea</taxon>
        <taxon>Rhabditida</taxon>
        <taxon>Tylenchina</taxon>
        <taxon>Panagrolaimomorpha</taxon>
        <taxon>Panagrolaimoidea</taxon>
        <taxon>Panagrolaimidae</taxon>
        <taxon>Panagrolaimus</taxon>
    </lineage>
</organism>
<feature type="signal peptide" evidence="1">
    <location>
        <begin position="1"/>
        <end position="18"/>
    </location>
</feature>
<keyword evidence="1" id="KW-0732">Signal</keyword>
<evidence type="ECO:0000256" key="1">
    <source>
        <dbReference type="SAM" id="SignalP"/>
    </source>
</evidence>
<proteinExistence type="predicted"/>
<dbReference type="WBParaSite" id="PSU_v2.g13152.t1">
    <property type="protein sequence ID" value="PSU_v2.g13152.t1"/>
    <property type="gene ID" value="PSU_v2.g13152"/>
</dbReference>
<evidence type="ECO:0000313" key="2">
    <source>
        <dbReference type="Proteomes" id="UP000887577"/>
    </source>
</evidence>
<reference evidence="3" key="1">
    <citation type="submission" date="2022-11" db="UniProtKB">
        <authorList>
            <consortium name="WormBaseParasite"/>
        </authorList>
    </citation>
    <scope>IDENTIFICATION</scope>
</reference>
<dbReference type="AlphaFoldDB" id="A0A914XYY9"/>
<sequence length="251" mass="28202">MLTQLIIVASLCCAFSYGAVFDPYSRRYGICKDTMETLLDVPSGSTSCKLVSGLYALSTKAAFTVSQNSTYVQWINKIETDVVKNTAISTKKAKLIKIAALFEQFQLEQTVIYSKVQYFNISTWGPFETIAQVSTEWNMQSSLELIVATSSKGNCKLFDLLLSACSGDSEKHTALSAFIESDLKMIVSDKTKSQTQVIKQIYKEFETKFFIGTKSSWKTYFYTLSLDGYFSFSQWSSVAVTYERQTSIELV</sequence>